<dbReference type="InParanoid" id="A0A059BBZ6"/>
<keyword evidence="1" id="KW-0732">Signal</keyword>
<dbReference type="Gramene" id="KCW63747">
    <property type="protein sequence ID" value="KCW63747"/>
    <property type="gene ID" value="EUGRSUZ_G01402"/>
</dbReference>
<reference evidence="2" key="1">
    <citation type="submission" date="2013-07" db="EMBL/GenBank/DDBJ databases">
        <title>The genome of Eucalyptus grandis.</title>
        <authorList>
            <person name="Schmutz J."/>
            <person name="Hayes R."/>
            <person name="Myburg A."/>
            <person name="Tuskan G."/>
            <person name="Grattapaglia D."/>
            <person name="Rokhsar D.S."/>
        </authorList>
    </citation>
    <scope>NUCLEOTIDE SEQUENCE</scope>
    <source>
        <tissue evidence="2">Leaf extractions</tissue>
    </source>
</reference>
<feature type="signal peptide" evidence="1">
    <location>
        <begin position="1"/>
        <end position="20"/>
    </location>
</feature>
<dbReference type="EMBL" id="KK198759">
    <property type="protein sequence ID" value="KCW63747.1"/>
    <property type="molecule type" value="Genomic_DNA"/>
</dbReference>
<organism evidence="2">
    <name type="scientific">Eucalyptus grandis</name>
    <name type="common">Flooded gum</name>
    <dbReference type="NCBI Taxonomy" id="71139"/>
    <lineage>
        <taxon>Eukaryota</taxon>
        <taxon>Viridiplantae</taxon>
        <taxon>Streptophyta</taxon>
        <taxon>Embryophyta</taxon>
        <taxon>Tracheophyta</taxon>
        <taxon>Spermatophyta</taxon>
        <taxon>Magnoliopsida</taxon>
        <taxon>eudicotyledons</taxon>
        <taxon>Gunneridae</taxon>
        <taxon>Pentapetalae</taxon>
        <taxon>rosids</taxon>
        <taxon>malvids</taxon>
        <taxon>Myrtales</taxon>
        <taxon>Myrtaceae</taxon>
        <taxon>Myrtoideae</taxon>
        <taxon>Eucalypteae</taxon>
        <taxon>Eucalyptus</taxon>
    </lineage>
</organism>
<feature type="chain" id="PRO_5001568080" description="Secreted protein" evidence="1">
    <location>
        <begin position="21"/>
        <end position="69"/>
    </location>
</feature>
<sequence length="69" mass="7841">MLASANAFCLLLHFLRGIHPFVDTSRCRDTKVVHRVPLRLSYNKPGAERFQFSTVQCPSPQLLATSKIR</sequence>
<accession>A0A059BBZ6</accession>
<evidence type="ECO:0000313" key="2">
    <source>
        <dbReference type="EMBL" id="KCW63747.1"/>
    </source>
</evidence>
<dbReference type="AlphaFoldDB" id="A0A059BBZ6"/>
<protein>
    <recommendedName>
        <fullName evidence="3">Secreted protein</fullName>
    </recommendedName>
</protein>
<gene>
    <name evidence="2" type="ORF">EUGRSUZ_G01402</name>
</gene>
<evidence type="ECO:0008006" key="3">
    <source>
        <dbReference type="Google" id="ProtNLM"/>
    </source>
</evidence>
<proteinExistence type="predicted"/>
<name>A0A059BBZ6_EUCGR</name>
<evidence type="ECO:0000256" key="1">
    <source>
        <dbReference type="SAM" id="SignalP"/>
    </source>
</evidence>